<feature type="signal peptide" evidence="4">
    <location>
        <begin position="1"/>
        <end position="32"/>
    </location>
</feature>
<dbReference type="CDD" id="cd00118">
    <property type="entry name" value="LysM"/>
    <property type="match status" value="1"/>
</dbReference>
<dbReference type="CDD" id="cd13925">
    <property type="entry name" value="RPF"/>
    <property type="match status" value="1"/>
</dbReference>
<evidence type="ECO:0000256" key="4">
    <source>
        <dbReference type="SAM" id="SignalP"/>
    </source>
</evidence>
<dbReference type="InterPro" id="IPR023346">
    <property type="entry name" value="Lysozyme-like_dom_sf"/>
</dbReference>
<dbReference type="Pfam" id="PF06737">
    <property type="entry name" value="Transglycosylas"/>
    <property type="match status" value="1"/>
</dbReference>
<comment type="similarity">
    <text evidence="1">Belongs to the transglycosylase family. Rpf subfamily.</text>
</comment>
<dbReference type="RefSeq" id="WP_136741994.1">
    <property type="nucleotide sequence ID" value="NZ_SUMB01000008.1"/>
</dbReference>
<reference evidence="6 7" key="1">
    <citation type="submission" date="2019-04" db="EMBL/GenBank/DDBJ databases">
        <title>Streptomyces piniterrae sp. nov., a heliquinomycin-producing actinomycete isolated from rhizosphere soil of Pinus yunnanensis.</title>
        <authorList>
            <person name="Zhuang X."/>
            <person name="Zhao J."/>
        </authorList>
    </citation>
    <scope>NUCLEOTIDE SEQUENCE [LARGE SCALE GENOMIC DNA]</scope>
    <source>
        <strain evidence="7">jys28</strain>
    </source>
</reference>
<evidence type="ECO:0000259" key="5">
    <source>
        <dbReference type="PROSITE" id="PS51782"/>
    </source>
</evidence>
<keyword evidence="4" id="KW-0732">Signal</keyword>
<protein>
    <submittedName>
        <fullName evidence="6">LysM peptidoglycan-binding domain-containing protein</fullName>
    </submittedName>
</protein>
<proteinExistence type="inferred from homology"/>
<organism evidence="6 7">
    <name type="scientific">Streptomyces piniterrae</name>
    <dbReference type="NCBI Taxonomy" id="2571125"/>
    <lineage>
        <taxon>Bacteria</taxon>
        <taxon>Bacillati</taxon>
        <taxon>Actinomycetota</taxon>
        <taxon>Actinomycetes</taxon>
        <taxon>Kitasatosporales</taxon>
        <taxon>Streptomycetaceae</taxon>
        <taxon>Streptomyces</taxon>
    </lineage>
</organism>
<evidence type="ECO:0000256" key="2">
    <source>
        <dbReference type="ARBA" id="ARBA00022801"/>
    </source>
</evidence>
<dbReference type="InterPro" id="IPR036779">
    <property type="entry name" value="LysM_dom_sf"/>
</dbReference>
<dbReference type="InterPro" id="IPR010618">
    <property type="entry name" value="RPF"/>
</dbReference>
<keyword evidence="7" id="KW-1185">Reference proteome</keyword>
<dbReference type="SUPFAM" id="SSF53955">
    <property type="entry name" value="Lysozyme-like"/>
    <property type="match status" value="1"/>
</dbReference>
<feature type="chain" id="PRO_5020929102" evidence="4">
    <location>
        <begin position="33"/>
        <end position="222"/>
    </location>
</feature>
<dbReference type="EMBL" id="SUMB01000008">
    <property type="protein sequence ID" value="TJZ50170.1"/>
    <property type="molecule type" value="Genomic_DNA"/>
</dbReference>
<sequence length="222" mass="23613">MSSRHAKRSVEAILSMALVLLPVVGPSGRSAAATTGSPPPGGTNWAKIAACESSGRWHVNTGNGFYGGLQIHPSTWRAYGGHRYAARPDLATRAQQIAVGERIVRDRGLSPWPHCGHLGAPGSDGEGSDSDGDGGNGDEDSDEDTAAGTSRRTSSAPGSRQRSHRAPGTHHRYVVRTGDCLSVIAEHAGQRGGTRALYELNKHTLDEGPDRVYRGQRLRLHR</sequence>
<feature type="domain" description="LysM" evidence="5">
    <location>
        <begin position="171"/>
        <end position="220"/>
    </location>
</feature>
<dbReference type="GO" id="GO:0016787">
    <property type="term" value="F:hydrolase activity"/>
    <property type="evidence" value="ECO:0007669"/>
    <property type="project" value="UniProtKB-KW"/>
</dbReference>
<dbReference type="Gene3D" id="1.10.530.10">
    <property type="match status" value="1"/>
</dbReference>
<feature type="compositionally biased region" description="Basic residues" evidence="3">
    <location>
        <begin position="161"/>
        <end position="173"/>
    </location>
</feature>
<dbReference type="PROSITE" id="PS51782">
    <property type="entry name" value="LYSM"/>
    <property type="match status" value="1"/>
</dbReference>
<evidence type="ECO:0000313" key="7">
    <source>
        <dbReference type="Proteomes" id="UP000308697"/>
    </source>
</evidence>
<feature type="compositionally biased region" description="Acidic residues" evidence="3">
    <location>
        <begin position="126"/>
        <end position="145"/>
    </location>
</feature>
<gene>
    <name evidence="6" type="ORF">FCH28_22940</name>
</gene>
<accession>A0A4U0N8R5</accession>
<dbReference type="Gene3D" id="3.10.350.10">
    <property type="entry name" value="LysM domain"/>
    <property type="match status" value="1"/>
</dbReference>
<evidence type="ECO:0000313" key="6">
    <source>
        <dbReference type="EMBL" id="TJZ50170.1"/>
    </source>
</evidence>
<dbReference type="InterPro" id="IPR018392">
    <property type="entry name" value="LysM"/>
</dbReference>
<feature type="compositionally biased region" description="Polar residues" evidence="3">
    <location>
        <begin position="147"/>
        <end position="160"/>
    </location>
</feature>
<evidence type="ECO:0000256" key="3">
    <source>
        <dbReference type="SAM" id="MobiDB-lite"/>
    </source>
</evidence>
<dbReference type="Proteomes" id="UP000308697">
    <property type="component" value="Unassembled WGS sequence"/>
</dbReference>
<evidence type="ECO:0000256" key="1">
    <source>
        <dbReference type="ARBA" id="ARBA00010830"/>
    </source>
</evidence>
<keyword evidence="2" id="KW-0378">Hydrolase</keyword>
<dbReference type="AlphaFoldDB" id="A0A4U0N8R5"/>
<comment type="caution">
    <text evidence="6">The sequence shown here is derived from an EMBL/GenBank/DDBJ whole genome shotgun (WGS) entry which is preliminary data.</text>
</comment>
<name>A0A4U0N8R5_9ACTN</name>
<feature type="region of interest" description="Disordered" evidence="3">
    <location>
        <begin position="110"/>
        <end position="173"/>
    </location>
</feature>
<dbReference type="OrthoDB" id="1404170at2"/>